<dbReference type="SMART" id="SM00981">
    <property type="entry name" value="THUMP"/>
    <property type="match status" value="1"/>
</dbReference>
<dbReference type="CDD" id="cd11717">
    <property type="entry name" value="THUMP_THUMPD1_like"/>
    <property type="match status" value="1"/>
</dbReference>
<evidence type="ECO:0000256" key="1">
    <source>
        <dbReference type="PROSITE-ProRule" id="PRU00529"/>
    </source>
</evidence>
<dbReference type="InterPro" id="IPR004114">
    <property type="entry name" value="THUMP_dom"/>
</dbReference>
<accession>A0A7S2NW19</accession>
<dbReference type="PANTHER" id="PTHR13452">
    <property type="entry name" value="THUMP DOMAIN CONTAINING PROTEIN 1-RELATED"/>
    <property type="match status" value="1"/>
</dbReference>
<dbReference type="SUPFAM" id="SSF143437">
    <property type="entry name" value="THUMP domain-like"/>
    <property type="match status" value="1"/>
</dbReference>
<gene>
    <name evidence="4" type="ORF">LDAN0321_LOCUS3584</name>
</gene>
<feature type="region of interest" description="Disordered" evidence="2">
    <location>
        <begin position="119"/>
        <end position="165"/>
    </location>
</feature>
<dbReference type="EMBL" id="HBGY01005835">
    <property type="protein sequence ID" value="CAD9562560.1"/>
    <property type="molecule type" value="Transcribed_RNA"/>
</dbReference>
<evidence type="ECO:0000313" key="4">
    <source>
        <dbReference type="EMBL" id="CAD9562560.1"/>
    </source>
</evidence>
<organism evidence="4">
    <name type="scientific">Leptocylindrus danicus</name>
    <dbReference type="NCBI Taxonomy" id="163516"/>
    <lineage>
        <taxon>Eukaryota</taxon>
        <taxon>Sar</taxon>
        <taxon>Stramenopiles</taxon>
        <taxon>Ochrophyta</taxon>
        <taxon>Bacillariophyta</taxon>
        <taxon>Coscinodiscophyceae</taxon>
        <taxon>Chaetocerotophycidae</taxon>
        <taxon>Leptocylindrales</taxon>
        <taxon>Leptocylindraceae</taxon>
        <taxon>Leptocylindrus</taxon>
    </lineage>
</organism>
<feature type="compositionally biased region" description="Basic and acidic residues" evidence="2">
    <location>
        <begin position="122"/>
        <end position="148"/>
    </location>
</feature>
<evidence type="ECO:0000256" key="2">
    <source>
        <dbReference type="SAM" id="MobiDB-lite"/>
    </source>
</evidence>
<dbReference type="PANTHER" id="PTHR13452:SF10">
    <property type="entry name" value="THUMP DOMAIN-CONTAINING PROTEIN 1"/>
    <property type="match status" value="1"/>
</dbReference>
<dbReference type="GO" id="GO:0003723">
    <property type="term" value="F:RNA binding"/>
    <property type="evidence" value="ECO:0007669"/>
    <property type="project" value="UniProtKB-UniRule"/>
</dbReference>
<evidence type="ECO:0000259" key="3">
    <source>
        <dbReference type="PROSITE" id="PS51165"/>
    </source>
</evidence>
<name>A0A7S2NW19_9STRA</name>
<dbReference type="PROSITE" id="PS51165">
    <property type="entry name" value="THUMP"/>
    <property type="match status" value="1"/>
</dbReference>
<protein>
    <recommendedName>
        <fullName evidence="3">THUMP domain-containing protein</fullName>
    </recommendedName>
</protein>
<dbReference type="AlphaFoldDB" id="A0A7S2NW19"/>
<proteinExistence type="predicted"/>
<dbReference type="FunFam" id="3.30.2300.10:FF:000001">
    <property type="entry name" value="THUMP domain-containing protein 1"/>
    <property type="match status" value="1"/>
</dbReference>
<dbReference type="Pfam" id="PF02926">
    <property type="entry name" value="THUMP"/>
    <property type="match status" value="1"/>
</dbReference>
<feature type="domain" description="THUMP" evidence="3">
    <location>
        <begin position="199"/>
        <end position="311"/>
    </location>
</feature>
<dbReference type="InterPro" id="IPR040183">
    <property type="entry name" value="THUMPD1-like"/>
</dbReference>
<dbReference type="GO" id="GO:0006400">
    <property type="term" value="P:tRNA modification"/>
    <property type="evidence" value="ECO:0007669"/>
    <property type="project" value="InterPro"/>
</dbReference>
<dbReference type="Gene3D" id="3.30.2300.10">
    <property type="entry name" value="THUMP superfamily"/>
    <property type="match status" value="1"/>
</dbReference>
<reference evidence="4" key="1">
    <citation type="submission" date="2021-01" db="EMBL/GenBank/DDBJ databases">
        <authorList>
            <person name="Corre E."/>
            <person name="Pelletier E."/>
            <person name="Niang G."/>
            <person name="Scheremetjew M."/>
            <person name="Finn R."/>
            <person name="Kale V."/>
            <person name="Holt S."/>
            <person name="Cochrane G."/>
            <person name="Meng A."/>
            <person name="Brown T."/>
            <person name="Cohen L."/>
        </authorList>
    </citation>
    <scope>NUCLEOTIDE SEQUENCE</scope>
    <source>
        <strain evidence="4">B650</strain>
    </source>
</reference>
<keyword evidence="1" id="KW-0694">RNA-binding</keyword>
<sequence length="348" mass="39210">MTFNNNKKRKYKKNGNSYKQGAGNFKFGGGPAILFTCETGRESRVRRESIALLDHYYPDNVNDKKSTSTEAKVLSLEDEIAQLKSSTKKKSCNFTVNSHFEVKGTVLVQCAIPSSIPLKQQLQEKGEETKTPESKSEANDDEKDKESGEGEEESEESEKKKQKQAIPPEFYDTCWNPVEFVRKILDNHKAESERCKSQQSCDDIAPDSRFITRIIPLQATCRATVEDITFAATPLLKHYIFSENQDSDGESKKSFEIVFKKRNCSHFDRMECITAIAKLFDSSKYSVNLTNPDYSIIVEVCKNFCGISVIEGTAKSAEWSNFNVQEMKDGKADKIDDKNAQNQGTSTA</sequence>